<organism evidence="8 9">
    <name type="scientific">Symbiodinium natans</name>
    <dbReference type="NCBI Taxonomy" id="878477"/>
    <lineage>
        <taxon>Eukaryota</taxon>
        <taxon>Sar</taxon>
        <taxon>Alveolata</taxon>
        <taxon>Dinophyceae</taxon>
        <taxon>Suessiales</taxon>
        <taxon>Symbiodiniaceae</taxon>
        <taxon>Symbiodinium</taxon>
    </lineage>
</organism>
<dbReference type="SUPFAM" id="SSF57184">
    <property type="entry name" value="Growth factor receptor domain"/>
    <property type="match status" value="1"/>
</dbReference>
<evidence type="ECO:0000256" key="2">
    <source>
        <dbReference type="ARBA" id="ARBA00022692"/>
    </source>
</evidence>
<evidence type="ECO:0000256" key="5">
    <source>
        <dbReference type="SAM" id="Phobius"/>
    </source>
</evidence>
<dbReference type="Proteomes" id="UP000604046">
    <property type="component" value="Unassembled WGS sequence"/>
</dbReference>
<evidence type="ECO:0000259" key="6">
    <source>
        <dbReference type="Pfam" id="PF01094"/>
    </source>
</evidence>
<dbReference type="AlphaFoldDB" id="A0A812TH96"/>
<dbReference type="SMART" id="SM01411">
    <property type="entry name" value="Ephrin_rec_like"/>
    <property type="match status" value="3"/>
</dbReference>
<feature type="domain" description="Tyrosine-protein kinase ephrin type A/B receptor-like" evidence="7">
    <location>
        <begin position="271"/>
        <end position="319"/>
    </location>
</feature>
<dbReference type="InterPro" id="IPR011641">
    <property type="entry name" value="Tyr-kin_ephrin_A/B_rcpt-like"/>
</dbReference>
<feature type="non-terminal residue" evidence="8">
    <location>
        <position position="616"/>
    </location>
</feature>
<reference evidence="8" key="1">
    <citation type="submission" date="2021-02" db="EMBL/GenBank/DDBJ databases">
        <authorList>
            <person name="Dougan E. K."/>
            <person name="Rhodes N."/>
            <person name="Thang M."/>
            <person name="Chan C."/>
        </authorList>
    </citation>
    <scope>NUCLEOTIDE SEQUENCE</scope>
</reference>
<dbReference type="OrthoDB" id="426787at2759"/>
<evidence type="ECO:0000259" key="7">
    <source>
        <dbReference type="Pfam" id="PF07699"/>
    </source>
</evidence>
<dbReference type="PANTHER" id="PTHR46967:SF2">
    <property type="entry name" value="SUSHI, VON WILLEBRAND FACTOR TYPE A, EGF AND PENTRAXIN DOMAIN-CONTAINING PROTEIN 1-LIKE"/>
    <property type="match status" value="1"/>
</dbReference>
<name>A0A812TH96_9DINO</name>
<sequence length="616" mass="66489">DWQILSSTVTSQNLEKFPVGYMRWGEVSKGDKWPQFADLWMKLTAEDVVGTEARDRYKLDNLRIALADQPSAPVTDSFFDDTSLLKTAESFLFDAGYTFILAINSLLNQGHSLSDIKGELLLNQVRSTVFTGITGDVSFNSNGDRLAAYQLINIQPDPGGSGNVETKVGLFSATSGNLSLTEDPYWMDGRRSGRPPVHLTSCSAGFYQEELSGQCNPCPRGMYCLGGDASFSRCPRGTFANETGMSNCSACAVGRFAAKVGSAECDECLPGTYADVTGLEVCIKCPKGTYAPLSEATACIGCQKNRVTEERGSEFESDCKCAEGTFMCNATGCLPCPEGLFCAMGIGLPTQREGYWTPSASPNQCDFSVLRCRGVGQCPAMELGGCASGREGMACNNCQTGHFALEDGTCTPCQTADALPATILAVVAVLILIVLLSSINADLNQQSLSILTVAAIGSQMVPRIRQERARFDASSGGKKPKLEYLNIKEPILHTVGYRVSHQLLLPPALKVCAMASNLVHGAAVVNLKTREIKKDSKTGAVPVKADLNILYTGSQDEYWLNLSEDRKFKQEKMDSHGMVITGISLAVTWAFLTSSLDCCYLGEDMNPERVHDSYGF</sequence>
<accession>A0A812TH96</accession>
<dbReference type="Gene3D" id="2.10.50.10">
    <property type="entry name" value="Tumor Necrosis Factor Receptor, subunit A, domain 2"/>
    <property type="match status" value="2"/>
</dbReference>
<dbReference type="Gene3D" id="3.40.50.2300">
    <property type="match status" value="1"/>
</dbReference>
<evidence type="ECO:0000256" key="3">
    <source>
        <dbReference type="ARBA" id="ARBA00022989"/>
    </source>
</evidence>
<feature type="transmembrane region" description="Helical" evidence="5">
    <location>
        <begin position="418"/>
        <end position="439"/>
    </location>
</feature>
<evidence type="ECO:0000256" key="1">
    <source>
        <dbReference type="ARBA" id="ARBA00004370"/>
    </source>
</evidence>
<comment type="caution">
    <text evidence="8">The sequence shown here is derived from an EMBL/GenBank/DDBJ whole genome shotgun (WGS) entry which is preliminary data.</text>
</comment>
<evidence type="ECO:0000256" key="4">
    <source>
        <dbReference type="ARBA" id="ARBA00023136"/>
    </source>
</evidence>
<evidence type="ECO:0000313" key="9">
    <source>
        <dbReference type="Proteomes" id="UP000604046"/>
    </source>
</evidence>
<dbReference type="SUPFAM" id="SSF53822">
    <property type="entry name" value="Periplasmic binding protein-like I"/>
    <property type="match status" value="1"/>
</dbReference>
<gene>
    <name evidence="8" type="primary">SVEP1</name>
    <name evidence="8" type="ORF">SNAT2548_LOCUS29413</name>
</gene>
<dbReference type="InterPro" id="IPR028082">
    <property type="entry name" value="Peripla_BP_I"/>
</dbReference>
<dbReference type="InterPro" id="IPR001828">
    <property type="entry name" value="ANF_lig-bd_rcpt"/>
</dbReference>
<proteinExistence type="predicted"/>
<keyword evidence="2 5" id="KW-0812">Transmembrane</keyword>
<feature type="domain" description="Receptor ligand binding region" evidence="6">
    <location>
        <begin position="84"/>
        <end position="156"/>
    </location>
</feature>
<evidence type="ECO:0000313" key="8">
    <source>
        <dbReference type="EMBL" id="CAE7525464.1"/>
    </source>
</evidence>
<dbReference type="EMBL" id="CAJNDS010002558">
    <property type="protein sequence ID" value="CAE7525464.1"/>
    <property type="molecule type" value="Genomic_DNA"/>
</dbReference>
<feature type="transmembrane region" description="Helical" evidence="5">
    <location>
        <begin position="575"/>
        <end position="592"/>
    </location>
</feature>
<dbReference type="GO" id="GO:0016020">
    <property type="term" value="C:membrane"/>
    <property type="evidence" value="ECO:0007669"/>
    <property type="project" value="UniProtKB-SubCell"/>
</dbReference>
<comment type="subcellular location">
    <subcellularLocation>
        <location evidence="1">Membrane</location>
    </subcellularLocation>
</comment>
<protein>
    <submittedName>
        <fullName evidence="8">SVEP1 protein</fullName>
    </submittedName>
</protein>
<dbReference type="InterPro" id="IPR009030">
    <property type="entry name" value="Growth_fac_rcpt_cys_sf"/>
</dbReference>
<keyword evidence="9" id="KW-1185">Reference proteome</keyword>
<keyword evidence="4 5" id="KW-0472">Membrane</keyword>
<dbReference type="PANTHER" id="PTHR46967">
    <property type="entry name" value="INSULIN-LIKE GROWTH FACTOR BINDING PROTEIN,N-TERMINAL"/>
    <property type="match status" value="1"/>
</dbReference>
<dbReference type="Pfam" id="PF07699">
    <property type="entry name" value="Ephrin_rec_like"/>
    <property type="match status" value="1"/>
</dbReference>
<keyword evidence="3 5" id="KW-1133">Transmembrane helix</keyword>
<dbReference type="Pfam" id="PF01094">
    <property type="entry name" value="ANF_receptor"/>
    <property type="match status" value="1"/>
</dbReference>